<dbReference type="AlphaFoldDB" id="K1TZ29"/>
<proteinExistence type="predicted"/>
<name>K1TZ29_9ZZZZ</name>
<dbReference type="EMBL" id="AJWZ01001756">
    <property type="protein sequence ID" value="EKC72864.1"/>
    <property type="molecule type" value="Genomic_DNA"/>
</dbReference>
<keyword evidence="1" id="KW-1133">Transmembrane helix</keyword>
<keyword evidence="1" id="KW-0812">Transmembrane</keyword>
<keyword evidence="1" id="KW-0472">Membrane</keyword>
<accession>K1TZ29</accession>
<evidence type="ECO:0000313" key="2">
    <source>
        <dbReference type="EMBL" id="EKC72864.1"/>
    </source>
</evidence>
<protein>
    <submittedName>
        <fullName evidence="2">Uncharacterized protein</fullName>
    </submittedName>
</protein>
<comment type="caution">
    <text evidence="2">The sequence shown here is derived from an EMBL/GenBank/DDBJ whole genome shotgun (WGS) entry which is preliminary data.</text>
</comment>
<reference evidence="2" key="1">
    <citation type="journal article" date="2013" name="Environ. Microbiol.">
        <title>Microbiota from the distal guts of lean and obese adolescents exhibit partial functional redundancy besides clear differences in community structure.</title>
        <authorList>
            <person name="Ferrer M."/>
            <person name="Ruiz A."/>
            <person name="Lanza F."/>
            <person name="Haange S.B."/>
            <person name="Oberbach A."/>
            <person name="Till H."/>
            <person name="Bargiela R."/>
            <person name="Campoy C."/>
            <person name="Segura M.T."/>
            <person name="Richter M."/>
            <person name="von Bergen M."/>
            <person name="Seifert J."/>
            <person name="Suarez A."/>
        </authorList>
    </citation>
    <scope>NUCLEOTIDE SEQUENCE</scope>
</reference>
<feature type="transmembrane region" description="Helical" evidence="1">
    <location>
        <begin position="133"/>
        <end position="153"/>
    </location>
</feature>
<sequence>MPLISEKYHKDKLNKLNINIKTKYIVGNKILERNTDDSHNDDIVSGIRCQKDYYLGKSLVHTEKLFDSRIEYTYISKEQEDRDYKCPNCGMNGKIKDFIDGCPYCRTHYNIDYVDKDLGSKYHYDRILKNKTYRIITAIIDIIISLILSFIFIKLTSRTFNNYDILKYLFMA</sequence>
<evidence type="ECO:0000256" key="1">
    <source>
        <dbReference type="SAM" id="Phobius"/>
    </source>
</evidence>
<organism evidence="2">
    <name type="scientific">human gut metagenome</name>
    <dbReference type="NCBI Taxonomy" id="408170"/>
    <lineage>
        <taxon>unclassified sequences</taxon>
        <taxon>metagenomes</taxon>
        <taxon>organismal metagenomes</taxon>
    </lineage>
</organism>
<gene>
    <name evidence="2" type="ORF">OBE_02688</name>
</gene>